<dbReference type="PIRSF" id="PIRSF000151">
    <property type="entry name" value="GPR"/>
    <property type="match status" value="1"/>
</dbReference>
<keyword evidence="3 7" id="KW-0641">Proline biosynthesis</keyword>
<dbReference type="HAMAP" id="MF_00412">
    <property type="entry name" value="ProA"/>
    <property type="match status" value="1"/>
</dbReference>
<dbReference type="Gene3D" id="3.40.605.10">
    <property type="entry name" value="Aldehyde Dehydrogenase, Chain A, domain 1"/>
    <property type="match status" value="1"/>
</dbReference>
<evidence type="ECO:0000256" key="5">
    <source>
        <dbReference type="ARBA" id="ARBA00023002"/>
    </source>
</evidence>
<dbReference type="InterPro" id="IPR016162">
    <property type="entry name" value="Ald_DH_N"/>
</dbReference>
<comment type="subcellular location">
    <subcellularLocation>
        <location evidence="7">Cytoplasm</location>
    </subcellularLocation>
</comment>
<dbReference type="PANTHER" id="PTHR11063:SF8">
    <property type="entry name" value="DELTA-1-PYRROLINE-5-CARBOXYLATE SYNTHASE"/>
    <property type="match status" value="1"/>
</dbReference>
<comment type="pathway">
    <text evidence="1 7">Amino-acid biosynthesis; L-proline biosynthesis; L-glutamate 5-semialdehyde from L-glutamate: step 2/2.</text>
</comment>
<name>A0ABS3BIG4_9GAMM</name>
<keyword evidence="4 7" id="KW-0521">NADP</keyword>
<proteinExistence type="inferred from homology"/>
<keyword evidence="5 7" id="KW-0560">Oxidoreductase</keyword>
<dbReference type="Gene3D" id="3.40.309.10">
    <property type="entry name" value="Aldehyde Dehydrogenase, Chain A, domain 2"/>
    <property type="match status" value="1"/>
</dbReference>
<evidence type="ECO:0000256" key="3">
    <source>
        <dbReference type="ARBA" id="ARBA00022650"/>
    </source>
</evidence>
<gene>
    <name evidence="7" type="primary">proA</name>
    <name evidence="9" type="ORF">JYP53_16745</name>
</gene>
<dbReference type="PANTHER" id="PTHR11063">
    <property type="entry name" value="GLUTAMATE SEMIALDEHYDE DEHYDROGENASE"/>
    <property type="match status" value="1"/>
</dbReference>
<dbReference type="InterPro" id="IPR000965">
    <property type="entry name" value="GPR_dom"/>
</dbReference>
<comment type="similarity">
    <text evidence="7">Belongs to the gamma-glutamyl phosphate reductase family.</text>
</comment>
<dbReference type="InterPro" id="IPR016161">
    <property type="entry name" value="Ald_DH/histidinol_DH"/>
</dbReference>
<dbReference type="EMBL" id="JAFKDB010000020">
    <property type="protein sequence ID" value="MBN7771557.1"/>
    <property type="molecule type" value="Genomic_DNA"/>
</dbReference>
<dbReference type="InterPro" id="IPR020593">
    <property type="entry name" value="G-glutamylP_reductase_CS"/>
</dbReference>
<protein>
    <recommendedName>
        <fullName evidence="7">Gamma-glutamyl phosphate reductase</fullName>
        <shortName evidence="7">GPR</shortName>
        <ecNumber evidence="7">1.2.1.41</ecNumber>
    </recommendedName>
    <alternativeName>
        <fullName evidence="7">Glutamate-5-semialdehyde dehydrogenase</fullName>
    </alternativeName>
    <alternativeName>
        <fullName evidence="7">Glutamyl-gamma-semialdehyde dehydrogenase</fullName>
        <shortName evidence="7">GSA dehydrogenase</shortName>
    </alternativeName>
</protein>
<dbReference type="RefSeq" id="WP_206558283.1">
    <property type="nucleotide sequence ID" value="NZ_JAFKDB010000020.1"/>
</dbReference>
<evidence type="ECO:0000259" key="8">
    <source>
        <dbReference type="Pfam" id="PF00171"/>
    </source>
</evidence>
<dbReference type="CDD" id="cd07079">
    <property type="entry name" value="ALDH_F18-19_ProA-GPR"/>
    <property type="match status" value="1"/>
</dbReference>
<evidence type="ECO:0000256" key="4">
    <source>
        <dbReference type="ARBA" id="ARBA00022857"/>
    </source>
</evidence>
<keyword evidence="7" id="KW-0963">Cytoplasm</keyword>
<evidence type="ECO:0000256" key="1">
    <source>
        <dbReference type="ARBA" id="ARBA00004985"/>
    </source>
</evidence>
<evidence type="ECO:0000256" key="2">
    <source>
        <dbReference type="ARBA" id="ARBA00022605"/>
    </source>
</evidence>
<keyword evidence="2 7" id="KW-0028">Amino-acid biosynthesis</keyword>
<dbReference type="NCBIfam" id="TIGR00407">
    <property type="entry name" value="proA"/>
    <property type="match status" value="1"/>
</dbReference>
<comment type="caution">
    <text evidence="9">The sequence shown here is derived from an EMBL/GenBank/DDBJ whole genome shotgun (WGS) entry which is preliminary data.</text>
</comment>
<keyword evidence="10" id="KW-1185">Reference proteome</keyword>
<dbReference type="SUPFAM" id="SSF53720">
    <property type="entry name" value="ALDH-like"/>
    <property type="match status" value="1"/>
</dbReference>
<dbReference type="InterPro" id="IPR016163">
    <property type="entry name" value="Ald_DH_C"/>
</dbReference>
<dbReference type="PROSITE" id="PS01223">
    <property type="entry name" value="PROA"/>
    <property type="match status" value="1"/>
</dbReference>
<feature type="domain" description="Aldehyde dehydrogenase" evidence="8">
    <location>
        <begin position="303"/>
        <end position="374"/>
    </location>
</feature>
<evidence type="ECO:0000256" key="7">
    <source>
        <dbReference type="HAMAP-Rule" id="MF_00412"/>
    </source>
</evidence>
<comment type="function">
    <text evidence="7">Catalyzes the NADPH-dependent reduction of L-glutamate 5-phosphate into L-glutamate 5-semialdehyde and phosphate. The product spontaneously undergoes cyclization to form 1-pyrroline-5-carboxylate.</text>
</comment>
<feature type="domain" description="Aldehyde dehydrogenase" evidence="8">
    <location>
        <begin position="12"/>
        <end position="286"/>
    </location>
</feature>
<dbReference type="GO" id="GO:0004350">
    <property type="term" value="F:glutamate-5-semialdehyde dehydrogenase activity"/>
    <property type="evidence" value="ECO:0007669"/>
    <property type="project" value="UniProtKB-EC"/>
</dbReference>
<accession>A0ABS3BIG4</accession>
<dbReference type="EC" id="1.2.1.41" evidence="7"/>
<sequence>MDVAAYMAELGQQARAASREVARSSTAVRNQALLATADALDAARSELASANRKDLERGRDNGLDSAMLDRLELTPQRIDTMIEGLRQVAALPDPVGVITDMTYRPSGIQVGKMRVPLGVIGIIYESRPNVTVEAASLCLKSGNATILRGGSEAIHSNQAIARCLGLGLRAAGLPESAVQVVNTTDRAAVGELITMPQYVDVIVPRGGKGLIERISRDARVPVIKHLDGVCHVYIDSHADPEKALNVAVNAKTHRYGTCNTMETLLVDQEVAEDLLPLLAQRFREKSVELRGCQRTCSLIEGVVPATQEDWQAEYLAPILAVKVVDGLDGAIEHINQYSSQHTDSIITENYTRARRFLTEVDSSSVMVNASTRFADGFEYGLGAEIGISTDKIHARGPVGLEGLTSQKYVVFGDGHIRA</sequence>
<dbReference type="Proteomes" id="UP000664344">
    <property type="component" value="Unassembled WGS sequence"/>
</dbReference>
<evidence type="ECO:0000313" key="9">
    <source>
        <dbReference type="EMBL" id="MBN7771557.1"/>
    </source>
</evidence>
<dbReference type="NCBIfam" id="NF001221">
    <property type="entry name" value="PRK00197.1"/>
    <property type="match status" value="1"/>
</dbReference>
<reference evidence="9 10" key="1">
    <citation type="submission" date="2021-02" db="EMBL/GenBank/DDBJ databases">
        <title>PHA producing bacteria isolated from coastal sediment in Guangdong, Shenzhen.</title>
        <authorList>
            <person name="Zheng W."/>
            <person name="Yu S."/>
            <person name="Huang Y."/>
        </authorList>
    </citation>
    <scope>NUCLEOTIDE SEQUENCE [LARGE SCALE GENOMIC DNA]</scope>
    <source>
        <strain evidence="9 10">TN21-5</strain>
    </source>
</reference>
<dbReference type="Pfam" id="PF00171">
    <property type="entry name" value="Aldedh"/>
    <property type="match status" value="2"/>
</dbReference>
<dbReference type="InterPro" id="IPR012134">
    <property type="entry name" value="Glu-5-SA_DH"/>
</dbReference>
<organism evidence="9 10">
    <name type="scientific">Marinobacter daepoensis</name>
    <dbReference type="NCBI Taxonomy" id="262077"/>
    <lineage>
        <taxon>Bacteria</taxon>
        <taxon>Pseudomonadati</taxon>
        <taxon>Pseudomonadota</taxon>
        <taxon>Gammaproteobacteria</taxon>
        <taxon>Pseudomonadales</taxon>
        <taxon>Marinobacteraceae</taxon>
        <taxon>Marinobacter</taxon>
    </lineage>
</organism>
<evidence type="ECO:0000313" key="10">
    <source>
        <dbReference type="Proteomes" id="UP000664344"/>
    </source>
</evidence>
<comment type="catalytic activity">
    <reaction evidence="6 7">
        <text>L-glutamate 5-semialdehyde + phosphate + NADP(+) = L-glutamyl 5-phosphate + NADPH + H(+)</text>
        <dbReference type="Rhea" id="RHEA:19541"/>
        <dbReference type="ChEBI" id="CHEBI:15378"/>
        <dbReference type="ChEBI" id="CHEBI:43474"/>
        <dbReference type="ChEBI" id="CHEBI:57783"/>
        <dbReference type="ChEBI" id="CHEBI:58066"/>
        <dbReference type="ChEBI" id="CHEBI:58274"/>
        <dbReference type="ChEBI" id="CHEBI:58349"/>
        <dbReference type="EC" id="1.2.1.41"/>
    </reaction>
</comment>
<dbReference type="InterPro" id="IPR015590">
    <property type="entry name" value="Aldehyde_DH_dom"/>
</dbReference>
<evidence type="ECO:0000256" key="6">
    <source>
        <dbReference type="ARBA" id="ARBA00049024"/>
    </source>
</evidence>